<gene>
    <name evidence="3" type="ORF">HK100_002518</name>
</gene>
<feature type="compositionally biased region" description="Basic and acidic residues" evidence="2">
    <location>
        <begin position="1"/>
        <end position="14"/>
    </location>
</feature>
<feature type="non-terminal residue" evidence="3">
    <location>
        <position position="637"/>
    </location>
</feature>
<evidence type="ECO:0000256" key="1">
    <source>
        <dbReference type="SAM" id="Coils"/>
    </source>
</evidence>
<dbReference type="AlphaFoldDB" id="A0AAD5SYC3"/>
<name>A0AAD5SYC3_9FUNG</name>
<feature type="region of interest" description="Disordered" evidence="2">
    <location>
        <begin position="469"/>
        <end position="490"/>
    </location>
</feature>
<proteinExistence type="predicted"/>
<dbReference type="Proteomes" id="UP001211907">
    <property type="component" value="Unassembled WGS sequence"/>
</dbReference>
<organism evidence="3 4">
    <name type="scientific">Physocladia obscura</name>
    <dbReference type="NCBI Taxonomy" id="109957"/>
    <lineage>
        <taxon>Eukaryota</taxon>
        <taxon>Fungi</taxon>
        <taxon>Fungi incertae sedis</taxon>
        <taxon>Chytridiomycota</taxon>
        <taxon>Chytridiomycota incertae sedis</taxon>
        <taxon>Chytridiomycetes</taxon>
        <taxon>Chytridiales</taxon>
        <taxon>Chytriomycetaceae</taxon>
        <taxon>Physocladia</taxon>
    </lineage>
</organism>
<protein>
    <submittedName>
        <fullName evidence="3">Uncharacterized protein</fullName>
    </submittedName>
</protein>
<keyword evidence="1" id="KW-0175">Coiled coil</keyword>
<reference evidence="3" key="1">
    <citation type="submission" date="2020-05" db="EMBL/GenBank/DDBJ databases">
        <title>Phylogenomic resolution of chytrid fungi.</title>
        <authorList>
            <person name="Stajich J.E."/>
            <person name="Amses K."/>
            <person name="Simmons R."/>
            <person name="Seto K."/>
            <person name="Myers J."/>
            <person name="Bonds A."/>
            <person name="Quandt C.A."/>
            <person name="Barry K."/>
            <person name="Liu P."/>
            <person name="Grigoriev I."/>
            <person name="Longcore J.E."/>
            <person name="James T.Y."/>
        </authorList>
    </citation>
    <scope>NUCLEOTIDE SEQUENCE</scope>
    <source>
        <strain evidence="3">JEL0513</strain>
    </source>
</reference>
<evidence type="ECO:0000256" key="2">
    <source>
        <dbReference type="SAM" id="MobiDB-lite"/>
    </source>
</evidence>
<comment type="caution">
    <text evidence="3">The sequence shown here is derived from an EMBL/GenBank/DDBJ whole genome shotgun (WGS) entry which is preliminary data.</text>
</comment>
<keyword evidence="4" id="KW-1185">Reference proteome</keyword>
<feature type="region of interest" description="Disordered" evidence="2">
    <location>
        <begin position="1"/>
        <end position="41"/>
    </location>
</feature>
<feature type="coiled-coil region" evidence="1">
    <location>
        <begin position="203"/>
        <end position="230"/>
    </location>
</feature>
<evidence type="ECO:0000313" key="3">
    <source>
        <dbReference type="EMBL" id="KAJ3111893.1"/>
    </source>
</evidence>
<accession>A0AAD5SYC3</accession>
<evidence type="ECO:0000313" key="4">
    <source>
        <dbReference type="Proteomes" id="UP001211907"/>
    </source>
</evidence>
<feature type="compositionally biased region" description="Polar residues" evidence="2">
    <location>
        <begin position="15"/>
        <end position="38"/>
    </location>
</feature>
<feature type="compositionally biased region" description="Low complexity" evidence="2">
    <location>
        <begin position="479"/>
        <end position="490"/>
    </location>
</feature>
<dbReference type="EMBL" id="JADGJH010001589">
    <property type="protein sequence ID" value="KAJ3111893.1"/>
    <property type="molecule type" value="Genomic_DNA"/>
</dbReference>
<sequence length="637" mass="71979">LKETKTRVRSKSDNTLKSSLSNSRLRPKSSNPNLTDTISPRDDVIFPKSLSIVSENLTTPQKEKSKQNKRLSKVISISSESIAWTPNNAKLNLARRNSAPIPERPAFKAGKQIFNKPDDPILAERIKKILALDAPRSVSTTVNELRSKTGIIAKRASISLSKTRYISRSIQTAANQTENFQNENPEKYVTFQDQEDSKTDTENEDSDQKIARLRQNYERAQLEYENEMKALAIPFIASVRTISQKWVLRKIFQLITLDTKTQRPEENFTPSSEKLSISSVKTTESNRIKTYQTVSPSLLQICKPNFEFSDQTYTTAAETVADQSTKLKALKRPSLRKDSLPLILTKPHEGYLDKFVKKKQLGQENQGADVSDALHRLKKPRDHADGGIEVPIIPRSVVEGWKPKNSHLESIRCTRSHSQQKFNLLRHSIGWSTENIVMKKLTVKTENEEMLDKPTVFKVKGNVPVQKNYGSKKSSEINKSVSKTKTVPKKATPLTVAHKKKESHTVNSSIKNKRSDQLVKAQYEWLMRQIQPKLTKQMKTTALQSAGKLSRTKILQSNTDAELFFADAGDDSTGKIPTHLVGAKFRIDHIPVVTMKPVIIIEKTAYPPGTYHESLTAFISTFDSVKTESKLNFKKQK</sequence>